<sequence>MSFLILLCCLWPRPEMVIVNPNDVLAAFQIEKDFSLAKQTVRFKSLGADARIPGRFVVGFKTGGETDVIRWVENAGGHIVRLDRAAGFLVVGCDDSGFGSNSKGCCPNLIRYIEPDFRVKLCHIPNDPYFLEYQWDKWVMYADLAWDITTGGNVKVAVIDNGVEYWHPELAARFDPGELGYDFVHQDDDPRPDDPTKPEAFHGTHVSGIIAATADNNQGIAGWAQVQLLAVKVLDDSGSGNTSDLASGIYWAVNHGARVINMSLAADAAPTSLLDACQYASRANVVLVAAAGNQGVCRVQYPAALKQCICVGATDGFSGLAGFSNYGPEQEVVVPGVGIYSSGVGGSYLFADGTSMAAPEVSGVAALILARDNTLSATRVRAIIDASAIDKGKPGRDDQYGYGFVNARRALDLAVLITPGPGPDQKRTEICRGNIMLPDWAERLVVYDCQGRLVSILDGATNRSVRLLPGTYFAVFSNRKRIKLVVLR</sequence>
<dbReference type="PRINTS" id="PR00723">
    <property type="entry name" value="SUBTILISIN"/>
</dbReference>
<dbReference type="PROSITE" id="PS00137">
    <property type="entry name" value="SUBTILASE_HIS"/>
    <property type="match status" value="1"/>
</dbReference>
<comment type="caution">
    <text evidence="7">The sequence shown here is derived from an EMBL/GenBank/DDBJ whole genome shotgun (WGS) entry which is preliminary data.</text>
</comment>
<accession>A0A235BSM8</accession>
<dbReference type="PROSITE" id="PS00138">
    <property type="entry name" value="SUBTILASE_SER"/>
    <property type="match status" value="1"/>
</dbReference>
<evidence type="ECO:0000256" key="3">
    <source>
        <dbReference type="ARBA" id="ARBA00022801"/>
    </source>
</evidence>
<dbReference type="GO" id="GO:0006508">
    <property type="term" value="P:proteolysis"/>
    <property type="evidence" value="ECO:0007669"/>
    <property type="project" value="UniProtKB-KW"/>
</dbReference>
<keyword evidence="4 5" id="KW-0720">Serine protease</keyword>
<keyword evidence="3 5" id="KW-0378">Hydrolase</keyword>
<feature type="active site" description="Charge relay system" evidence="5">
    <location>
        <position position="202"/>
    </location>
</feature>
<dbReference type="InterPro" id="IPR022398">
    <property type="entry name" value="Peptidase_S8_His-AS"/>
</dbReference>
<organism evidence="7 8">
    <name type="scientific">candidate division WOR-3 bacterium JGI_Cruoil_03_51_56</name>
    <dbReference type="NCBI Taxonomy" id="1973747"/>
    <lineage>
        <taxon>Bacteria</taxon>
        <taxon>Bacteria division WOR-3</taxon>
    </lineage>
</organism>
<dbReference type="InterPro" id="IPR000209">
    <property type="entry name" value="Peptidase_S8/S53_dom"/>
</dbReference>
<evidence type="ECO:0000313" key="7">
    <source>
        <dbReference type="EMBL" id="OYD15029.1"/>
    </source>
</evidence>
<keyword evidence="2 5" id="KW-0645">Protease</keyword>
<evidence type="ECO:0000313" key="8">
    <source>
        <dbReference type="Proteomes" id="UP000215559"/>
    </source>
</evidence>
<feature type="domain" description="Peptidase S8/S53" evidence="6">
    <location>
        <begin position="151"/>
        <end position="403"/>
    </location>
</feature>
<feature type="active site" description="Charge relay system" evidence="5">
    <location>
        <position position="355"/>
    </location>
</feature>
<evidence type="ECO:0000259" key="6">
    <source>
        <dbReference type="Pfam" id="PF00082"/>
    </source>
</evidence>
<dbReference type="GO" id="GO:0004252">
    <property type="term" value="F:serine-type endopeptidase activity"/>
    <property type="evidence" value="ECO:0007669"/>
    <property type="project" value="UniProtKB-UniRule"/>
</dbReference>
<dbReference type="Pfam" id="PF00082">
    <property type="entry name" value="Peptidase_S8"/>
    <property type="match status" value="1"/>
</dbReference>
<name>A0A235BSM8_UNCW3</name>
<evidence type="ECO:0000256" key="4">
    <source>
        <dbReference type="ARBA" id="ARBA00022825"/>
    </source>
</evidence>
<dbReference type="InterPro" id="IPR023828">
    <property type="entry name" value="Peptidase_S8_Ser-AS"/>
</dbReference>
<dbReference type="EMBL" id="NOZP01000129">
    <property type="protein sequence ID" value="OYD15029.1"/>
    <property type="molecule type" value="Genomic_DNA"/>
</dbReference>
<dbReference type="InterPro" id="IPR036852">
    <property type="entry name" value="Peptidase_S8/S53_dom_sf"/>
</dbReference>
<dbReference type="PANTHER" id="PTHR43806:SF11">
    <property type="entry name" value="CEREVISIN-RELATED"/>
    <property type="match status" value="1"/>
</dbReference>
<dbReference type="Proteomes" id="UP000215559">
    <property type="component" value="Unassembled WGS sequence"/>
</dbReference>
<evidence type="ECO:0000256" key="1">
    <source>
        <dbReference type="ARBA" id="ARBA00011073"/>
    </source>
</evidence>
<evidence type="ECO:0000256" key="5">
    <source>
        <dbReference type="PROSITE-ProRule" id="PRU01240"/>
    </source>
</evidence>
<dbReference type="SUPFAM" id="SSF52743">
    <property type="entry name" value="Subtilisin-like"/>
    <property type="match status" value="1"/>
</dbReference>
<dbReference type="AlphaFoldDB" id="A0A235BSM8"/>
<protein>
    <recommendedName>
        <fullName evidence="6">Peptidase S8/S53 domain-containing protein</fullName>
    </recommendedName>
</protein>
<dbReference type="InterPro" id="IPR015500">
    <property type="entry name" value="Peptidase_S8_subtilisin-rel"/>
</dbReference>
<reference evidence="7 8" key="1">
    <citation type="submission" date="2017-07" db="EMBL/GenBank/DDBJ databases">
        <title>Recovery of genomes from metagenomes via a dereplication, aggregation, and scoring strategy.</title>
        <authorList>
            <person name="Sieber C.M."/>
            <person name="Probst A.J."/>
            <person name="Sharrar A."/>
            <person name="Thomas B.C."/>
            <person name="Hess M."/>
            <person name="Tringe S.G."/>
            <person name="Banfield J.F."/>
        </authorList>
    </citation>
    <scope>NUCLEOTIDE SEQUENCE [LARGE SCALE GENOMIC DNA]</scope>
    <source>
        <strain evidence="7">JGI_Cruoil_03_51_56</strain>
    </source>
</reference>
<comment type="similarity">
    <text evidence="1 5">Belongs to the peptidase S8 family.</text>
</comment>
<proteinExistence type="inferred from homology"/>
<evidence type="ECO:0000256" key="2">
    <source>
        <dbReference type="ARBA" id="ARBA00022670"/>
    </source>
</evidence>
<feature type="active site" description="Charge relay system" evidence="5">
    <location>
        <position position="160"/>
    </location>
</feature>
<dbReference type="Gene3D" id="3.40.50.200">
    <property type="entry name" value="Peptidase S8/S53 domain"/>
    <property type="match status" value="1"/>
</dbReference>
<dbReference type="PROSITE" id="PS51892">
    <property type="entry name" value="SUBTILASE"/>
    <property type="match status" value="1"/>
</dbReference>
<gene>
    <name evidence="7" type="ORF">CH330_06830</name>
</gene>
<dbReference type="PANTHER" id="PTHR43806">
    <property type="entry name" value="PEPTIDASE S8"/>
    <property type="match status" value="1"/>
</dbReference>
<dbReference type="InterPro" id="IPR050131">
    <property type="entry name" value="Peptidase_S8_subtilisin-like"/>
</dbReference>